<reference evidence="9" key="3">
    <citation type="submission" date="2015-04" db="UniProtKB">
        <authorList>
            <consortium name="EnsemblPlants"/>
        </authorList>
    </citation>
    <scope>IDENTIFICATION</scope>
    <source>
        <strain evidence="9">cv. Jemalong A17</strain>
    </source>
</reference>
<dbReference type="PANTHER" id="PTHR11455">
    <property type="entry name" value="CRYPTOCHROME"/>
    <property type="match status" value="1"/>
</dbReference>
<feature type="domain" description="Photolyase/cryptochrome alpha/beta" evidence="7">
    <location>
        <begin position="13"/>
        <end position="151"/>
    </location>
</feature>
<dbReference type="Proteomes" id="UP000002051">
    <property type="component" value="Chromosome 4"/>
</dbReference>
<evidence type="ECO:0000256" key="3">
    <source>
        <dbReference type="ARBA" id="ARBA00022827"/>
    </source>
</evidence>
<sequence>MRLTSSSSMTLGSGSMIWFRKGIRIHDNPALEYATRGCSNLYPLFVIDPHYMKPDPNAFSPGSSRAGLNRISFLLESLGDLDVNLKKIGSRLLVLKGDPSEVLIRCLKQWNIGKLCFEYDTDPYYQALDIKVKDYALKAGIEVFSPVSHTLFNPTDIIQKNGGKPPLSYQSFVNLAGEPPSPLATKYSSLPPVGPLGSCDISEVPTIKDLGYEDDQLEFSPFKGGESEALRRLEECMKDKTWVANFEKPKGNPSAFLKPATTILSPYLKFGCLSSRYFYQCIQDVYKSLPKHTSPPVSLLGQLLWRDFFYTAAFGTPNFDSMKDNRICKQIPWKDDDKLLEAWRDAKTGFPWIDAIMVQFVHWEKGRDVFERLLIDSDWAINNGNWMWLSCSSFFYQYNRIYSPTTFGKKYDPDGDYIRHFLPVLKDMPKAYIYEPWTAPPSIQTKANCIIGKDYPMPVVSHDSASKECKRKMGEAYALSKALNGLVSEDDLKNLRRKLDKGEEQGTKSKRSRQLLIG</sequence>
<evidence type="ECO:0000256" key="4">
    <source>
        <dbReference type="PIRSR" id="PIRSR602081-1"/>
    </source>
</evidence>
<evidence type="ECO:0000313" key="10">
    <source>
        <dbReference type="Proteomes" id="UP000002051"/>
    </source>
</evidence>
<dbReference type="OrthoDB" id="435881at2759"/>
<proteinExistence type="inferred from homology"/>
<dbReference type="InterPro" id="IPR014729">
    <property type="entry name" value="Rossmann-like_a/b/a_fold"/>
</dbReference>
<dbReference type="Pfam" id="PF03441">
    <property type="entry name" value="FAD_binding_7"/>
    <property type="match status" value="2"/>
</dbReference>
<feature type="region of interest" description="Disordered" evidence="6">
    <location>
        <begin position="498"/>
        <end position="518"/>
    </location>
</feature>
<feature type="binding site" evidence="4">
    <location>
        <begin position="302"/>
        <end position="309"/>
    </location>
    <ligand>
        <name>FAD</name>
        <dbReference type="ChEBI" id="CHEBI:57692"/>
    </ligand>
</feature>
<dbReference type="Gene3D" id="3.40.50.620">
    <property type="entry name" value="HUPs"/>
    <property type="match status" value="1"/>
</dbReference>
<evidence type="ECO:0000313" key="9">
    <source>
        <dbReference type="EnsemblPlants" id="KEH28725"/>
    </source>
</evidence>
<dbReference type="PANTHER" id="PTHR11455:SF9">
    <property type="entry name" value="CRYPTOCHROME CIRCADIAN CLOCK 5 ISOFORM X1"/>
    <property type="match status" value="1"/>
</dbReference>
<dbReference type="ExpressionAtlas" id="A0A072US69">
    <property type="expression patterns" value="differential"/>
</dbReference>
<dbReference type="InterPro" id="IPR002081">
    <property type="entry name" value="Cryptochrome/DNA_photolyase_1"/>
</dbReference>
<dbReference type="InterPro" id="IPR006050">
    <property type="entry name" value="DNA_photolyase_N"/>
</dbReference>
<feature type="binding site" evidence="4">
    <location>
        <begin position="261"/>
        <end position="265"/>
    </location>
    <ligand>
        <name>FAD</name>
        <dbReference type="ChEBI" id="CHEBI:57692"/>
    </ligand>
</feature>
<dbReference type="InterPro" id="IPR036134">
    <property type="entry name" value="Crypto/Photolyase_FAD-like_sf"/>
</dbReference>
<reference evidence="8 10" key="2">
    <citation type="journal article" date="2014" name="BMC Genomics">
        <title>An improved genome release (version Mt4.0) for the model legume Medicago truncatula.</title>
        <authorList>
            <person name="Tang H."/>
            <person name="Krishnakumar V."/>
            <person name="Bidwell S."/>
            <person name="Rosen B."/>
            <person name="Chan A."/>
            <person name="Zhou S."/>
            <person name="Gentzbittel L."/>
            <person name="Childs K.L."/>
            <person name="Yandell M."/>
            <person name="Gundlach H."/>
            <person name="Mayer K.F."/>
            <person name="Schwartz D.C."/>
            <person name="Town C.D."/>
        </authorList>
    </citation>
    <scope>GENOME REANNOTATION</scope>
    <source>
        <strain evidence="8">A17</strain>
        <strain evidence="9 10">cv. Jemalong A17</strain>
    </source>
</reference>
<dbReference type="AlphaFoldDB" id="A0A072US69"/>
<dbReference type="GO" id="GO:0006139">
    <property type="term" value="P:nucleobase-containing compound metabolic process"/>
    <property type="evidence" value="ECO:0007669"/>
    <property type="project" value="UniProtKB-ARBA"/>
</dbReference>
<dbReference type="EnsemblPlants" id="KEH28725">
    <property type="protein sequence ID" value="KEH28725"/>
    <property type="gene ID" value="MTR_4g011370"/>
</dbReference>
<keyword evidence="3 4" id="KW-0274">FAD</keyword>
<dbReference type="InterPro" id="IPR036155">
    <property type="entry name" value="Crypto/Photolyase_N_sf"/>
</dbReference>
<name>A0A072US69_MEDTR</name>
<comment type="cofactor">
    <cofactor evidence="4">
        <name>FAD</name>
        <dbReference type="ChEBI" id="CHEBI:57692"/>
    </cofactor>
    <text evidence="4">Binds 1 FAD per subunit.</text>
</comment>
<evidence type="ECO:0000256" key="6">
    <source>
        <dbReference type="SAM" id="MobiDB-lite"/>
    </source>
</evidence>
<dbReference type="Pfam" id="PF00875">
    <property type="entry name" value="DNA_photolyase"/>
    <property type="match status" value="1"/>
</dbReference>
<dbReference type="Gene3D" id="1.25.40.80">
    <property type="match status" value="1"/>
</dbReference>
<feature type="binding site" evidence="4">
    <location>
        <begin position="376"/>
        <end position="378"/>
    </location>
    <ligand>
        <name>FAD</name>
        <dbReference type="ChEBI" id="CHEBI:57692"/>
    </ligand>
</feature>
<keyword evidence="10" id="KW-1185">Reference proteome</keyword>
<dbReference type="Gene3D" id="1.10.579.10">
    <property type="entry name" value="DNA Cyclobutane Dipyrimidine Photolyase, subunit A, domain 3"/>
    <property type="match status" value="2"/>
</dbReference>
<keyword evidence="2 4" id="KW-0285">Flavoprotein</keyword>
<protein>
    <submittedName>
        <fullName evidence="8">UVR3 AtUVR3-like 6-4 DNA photolyase</fullName>
    </submittedName>
</protein>
<evidence type="ECO:0000259" key="7">
    <source>
        <dbReference type="PROSITE" id="PS51645"/>
    </source>
</evidence>
<accession>A0A072US69</accession>
<feature type="compositionally biased region" description="Basic residues" evidence="6">
    <location>
        <begin position="508"/>
        <end position="518"/>
    </location>
</feature>
<dbReference type="SUPFAM" id="SSF48173">
    <property type="entry name" value="Cryptochrome/photolyase FAD-binding domain"/>
    <property type="match status" value="1"/>
</dbReference>
<evidence type="ECO:0000256" key="2">
    <source>
        <dbReference type="ARBA" id="ARBA00022630"/>
    </source>
</evidence>
<feature type="site" description="Electron transfer via tryptophanyl radical" evidence="5">
    <location>
        <position position="333"/>
    </location>
</feature>
<evidence type="ECO:0000256" key="1">
    <source>
        <dbReference type="ARBA" id="ARBA00005862"/>
    </source>
</evidence>
<evidence type="ECO:0000313" key="8">
    <source>
        <dbReference type="EMBL" id="KEH28725.1"/>
    </source>
</evidence>
<dbReference type="SUPFAM" id="SSF52425">
    <property type="entry name" value="Cryptochrome/photolyase, N-terminal domain"/>
    <property type="match status" value="1"/>
</dbReference>
<dbReference type="InterPro" id="IPR005101">
    <property type="entry name" value="Cryptochr/Photolyase_FAD-bd"/>
</dbReference>
<dbReference type="EMBL" id="CM001220">
    <property type="protein sequence ID" value="KEH28725.1"/>
    <property type="molecule type" value="Genomic_DNA"/>
</dbReference>
<evidence type="ECO:0000256" key="5">
    <source>
        <dbReference type="PIRSR" id="PIRSR602081-2"/>
    </source>
</evidence>
<gene>
    <name evidence="9" type="primary">25491344</name>
    <name evidence="8" type="ordered locus">MTR_4g011370</name>
</gene>
<organism evidence="8 10">
    <name type="scientific">Medicago truncatula</name>
    <name type="common">Barrel medic</name>
    <name type="synonym">Medicago tribuloides</name>
    <dbReference type="NCBI Taxonomy" id="3880"/>
    <lineage>
        <taxon>Eukaryota</taxon>
        <taxon>Viridiplantae</taxon>
        <taxon>Streptophyta</taxon>
        <taxon>Embryophyta</taxon>
        <taxon>Tracheophyta</taxon>
        <taxon>Spermatophyta</taxon>
        <taxon>Magnoliopsida</taxon>
        <taxon>eudicotyledons</taxon>
        <taxon>Gunneridae</taxon>
        <taxon>Pentapetalae</taxon>
        <taxon>rosids</taxon>
        <taxon>fabids</taxon>
        <taxon>Fabales</taxon>
        <taxon>Fabaceae</taxon>
        <taxon>Papilionoideae</taxon>
        <taxon>50 kb inversion clade</taxon>
        <taxon>NPAAA clade</taxon>
        <taxon>Hologalegina</taxon>
        <taxon>IRL clade</taxon>
        <taxon>Trifolieae</taxon>
        <taxon>Medicago</taxon>
    </lineage>
</organism>
<dbReference type="PROSITE" id="PS51645">
    <property type="entry name" value="PHR_CRY_ALPHA_BETA"/>
    <property type="match status" value="1"/>
</dbReference>
<feature type="site" description="Electron transfer via tryptophanyl radical" evidence="5">
    <location>
        <position position="386"/>
    </location>
</feature>
<reference evidence="8 10" key="1">
    <citation type="journal article" date="2011" name="Nature">
        <title>The Medicago genome provides insight into the evolution of rhizobial symbioses.</title>
        <authorList>
            <person name="Young N.D."/>
            <person name="Debelle F."/>
            <person name="Oldroyd G.E."/>
            <person name="Geurts R."/>
            <person name="Cannon S.B."/>
            <person name="Udvardi M.K."/>
            <person name="Benedito V.A."/>
            <person name="Mayer K.F."/>
            <person name="Gouzy J."/>
            <person name="Schoof H."/>
            <person name="Van de Peer Y."/>
            <person name="Proost S."/>
            <person name="Cook D.R."/>
            <person name="Meyers B.C."/>
            <person name="Spannagl M."/>
            <person name="Cheung F."/>
            <person name="De Mita S."/>
            <person name="Krishnakumar V."/>
            <person name="Gundlach H."/>
            <person name="Zhou S."/>
            <person name="Mudge J."/>
            <person name="Bharti A.K."/>
            <person name="Murray J.D."/>
            <person name="Naoumkina M.A."/>
            <person name="Rosen B."/>
            <person name="Silverstein K.A."/>
            <person name="Tang H."/>
            <person name="Rombauts S."/>
            <person name="Zhao P.X."/>
            <person name="Zhou P."/>
            <person name="Barbe V."/>
            <person name="Bardou P."/>
            <person name="Bechner M."/>
            <person name="Bellec A."/>
            <person name="Berger A."/>
            <person name="Berges H."/>
            <person name="Bidwell S."/>
            <person name="Bisseling T."/>
            <person name="Choisne N."/>
            <person name="Couloux A."/>
            <person name="Denny R."/>
            <person name="Deshpande S."/>
            <person name="Dai X."/>
            <person name="Doyle J.J."/>
            <person name="Dudez A.M."/>
            <person name="Farmer A.D."/>
            <person name="Fouteau S."/>
            <person name="Franken C."/>
            <person name="Gibelin C."/>
            <person name="Gish J."/>
            <person name="Goldstein S."/>
            <person name="Gonzalez A.J."/>
            <person name="Green P.J."/>
            <person name="Hallab A."/>
            <person name="Hartog M."/>
            <person name="Hua A."/>
            <person name="Humphray S.J."/>
            <person name="Jeong D.H."/>
            <person name="Jing Y."/>
            <person name="Jocker A."/>
            <person name="Kenton S.M."/>
            <person name="Kim D.J."/>
            <person name="Klee K."/>
            <person name="Lai H."/>
            <person name="Lang C."/>
            <person name="Lin S."/>
            <person name="Macmil S.L."/>
            <person name="Magdelenat G."/>
            <person name="Matthews L."/>
            <person name="McCorrison J."/>
            <person name="Monaghan E.L."/>
            <person name="Mun J.H."/>
            <person name="Najar F.Z."/>
            <person name="Nicholson C."/>
            <person name="Noirot C."/>
            <person name="O'Bleness M."/>
            <person name="Paule C.R."/>
            <person name="Poulain J."/>
            <person name="Prion F."/>
            <person name="Qin B."/>
            <person name="Qu C."/>
            <person name="Retzel E.F."/>
            <person name="Riddle C."/>
            <person name="Sallet E."/>
            <person name="Samain S."/>
            <person name="Samson N."/>
            <person name="Sanders I."/>
            <person name="Saurat O."/>
            <person name="Scarpelli C."/>
            <person name="Schiex T."/>
            <person name="Segurens B."/>
            <person name="Severin A.J."/>
            <person name="Sherrier D.J."/>
            <person name="Shi R."/>
            <person name="Sims S."/>
            <person name="Singer S.R."/>
            <person name="Sinharoy S."/>
            <person name="Sterck L."/>
            <person name="Viollet A."/>
            <person name="Wang B.B."/>
            <person name="Wang K."/>
            <person name="Wang M."/>
            <person name="Wang X."/>
            <person name="Warfsmann J."/>
            <person name="Weissenbach J."/>
            <person name="White D.D."/>
            <person name="White J.D."/>
            <person name="Wiley G.B."/>
            <person name="Wincker P."/>
            <person name="Xing Y."/>
            <person name="Yang L."/>
            <person name="Yao Z."/>
            <person name="Ying F."/>
            <person name="Zhai J."/>
            <person name="Zhou L."/>
            <person name="Zuber A."/>
            <person name="Denarie J."/>
            <person name="Dixon R.A."/>
            <person name="May G.D."/>
            <person name="Schwartz D.C."/>
            <person name="Rogers J."/>
            <person name="Quetier F."/>
            <person name="Town C.D."/>
            <person name="Roe B.A."/>
        </authorList>
    </citation>
    <scope>NUCLEOTIDE SEQUENCE [LARGE SCALE GENOMIC DNA]</scope>
    <source>
        <strain evidence="8">A17</strain>
        <strain evidence="9 10">cv. Jemalong A17</strain>
    </source>
</reference>
<feature type="site" description="Electron transfer via tryptophanyl radical" evidence="5">
    <location>
        <position position="363"/>
    </location>
</feature>
<comment type="similarity">
    <text evidence="1">Belongs to the DNA photolyase class-1 family.</text>
</comment>